<proteinExistence type="predicted"/>
<dbReference type="EMBL" id="JBBMQS010000007">
    <property type="protein sequence ID" value="MEM5498374.1"/>
    <property type="molecule type" value="Genomic_DNA"/>
</dbReference>
<feature type="signal peptide" evidence="1">
    <location>
        <begin position="1"/>
        <end position="27"/>
    </location>
</feature>
<reference evidence="2 3" key="1">
    <citation type="submission" date="2024-03" db="EMBL/GenBank/DDBJ databases">
        <title>Community enrichment and isolation of bacterial strains for fucoidan degradation.</title>
        <authorList>
            <person name="Sichert A."/>
        </authorList>
    </citation>
    <scope>NUCLEOTIDE SEQUENCE [LARGE SCALE GENOMIC DNA]</scope>
    <source>
        <strain evidence="2 3">AS12</strain>
    </source>
</reference>
<evidence type="ECO:0000313" key="2">
    <source>
        <dbReference type="EMBL" id="MEM5498374.1"/>
    </source>
</evidence>
<comment type="caution">
    <text evidence="2">The sequence shown here is derived from an EMBL/GenBank/DDBJ whole genome shotgun (WGS) entry which is preliminary data.</text>
</comment>
<accession>A0ABU9SXZ5</accession>
<evidence type="ECO:0000256" key="1">
    <source>
        <dbReference type="SAM" id="SignalP"/>
    </source>
</evidence>
<organism evidence="2 3">
    <name type="scientific">Paraglaciecola mesophila</name>
    <dbReference type="NCBI Taxonomy" id="197222"/>
    <lineage>
        <taxon>Bacteria</taxon>
        <taxon>Pseudomonadati</taxon>
        <taxon>Pseudomonadota</taxon>
        <taxon>Gammaproteobacteria</taxon>
        <taxon>Alteromonadales</taxon>
        <taxon>Alteromonadaceae</taxon>
        <taxon>Paraglaciecola</taxon>
    </lineage>
</organism>
<feature type="chain" id="PRO_5047182081" evidence="1">
    <location>
        <begin position="28"/>
        <end position="139"/>
    </location>
</feature>
<dbReference type="Proteomes" id="UP001461163">
    <property type="component" value="Unassembled WGS sequence"/>
</dbReference>
<name>A0ABU9SXZ5_9ALTE</name>
<sequence length="139" mass="15195">MVGWLTHFAQMFLLCALLFNATGALFASNSIINQAQTFANDDAVLICTGHEFKWISLSTFEQTGTLEFIQPPKDAPTNAHGIKCTFAYLTDCHNDKALVATNVVSVAPLTQNSLFLPNLSFVKTHPYTLASTRAPPIFS</sequence>
<evidence type="ECO:0000313" key="3">
    <source>
        <dbReference type="Proteomes" id="UP001461163"/>
    </source>
</evidence>
<protein>
    <submittedName>
        <fullName evidence="2">Uncharacterized protein</fullName>
    </submittedName>
</protein>
<dbReference type="RefSeq" id="WP_342881981.1">
    <property type="nucleotide sequence ID" value="NZ_JBBMQS010000007.1"/>
</dbReference>
<gene>
    <name evidence="2" type="ORF">WNY77_13270</name>
</gene>
<keyword evidence="1" id="KW-0732">Signal</keyword>
<keyword evidence="3" id="KW-1185">Reference proteome</keyword>